<dbReference type="EMBL" id="AVOT02021828">
    <property type="protein sequence ID" value="MBW0510885.1"/>
    <property type="molecule type" value="Genomic_DNA"/>
</dbReference>
<organism evidence="2 3">
    <name type="scientific">Austropuccinia psidii MF-1</name>
    <dbReference type="NCBI Taxonomy" id="1389203"/>
    <lineage>
        <taxon>Eukaryota</taxon>
        <taxon>Fungi</taxon>
        <taxon>Dikarya</taxon>
        <taxon>Basidiomycota</taxon>
        <taxon>Pucciniomycotina</taxon>
        <taxon>Pucciniomycetes</taxon>
        <taxon>Pucciniales</taxon>
        <taxon>Sphaerophragmiaceae</taxon>
        <taxon>Austropuccinia</taxon>
    </lineage>
</organism>
<accession>A0A9Q3DVM8</accession>
<feature type="compositionally biased region" description="Basic and acidic residues" evidence="1">
    <location>
        <begin position="71"/>
        <end position="87"/>
    </location>
</feature>
<evidence type="ECO:0000313" key="2">
    <source>
        <dbReference type="EMBL" id="MBW0510885.1"/>
    </source>
</evidence>
<dbReference type="AlphaFoldDB" id="A0A9Q3DVM8"/>
<evidence type="ECO:0000313" key="3">
    <source>
        <dbReference type="Proteomes" id="UP000765509"/>
    </source>
</evidence>
<dbReference type="Proteomes" id="UP000765509">
    <property type="component" value="Unassembled WGS sequence"/>
</dbReference>
<keyword evidence="3" id="KW-1185">Reference proteome</keyword>
<feature type="region of interest" description="Disordered" evidence="1">
    <location>
        <begin position="63"/>
        <end position="87"/>
    </location>
</feature>
<comment type="caution">
    <text evidence="2">The sequence shown here is derived from an EMBL/GenBank/DDBJ whole genome shotgun (WGS) entry which is preliminary data.</text>
</comment>
<gene>
    <name evidence="2" type="ORF">O181_050600</name>
</gene>
<name>A0A9Q3DVM8_9BASI</name>
<feature type="region of interest" description="Disordered" evidence="1">
    <location>
        <begin position="1"/>
        <end position="26"/>
    </location>
</feature>
<sequence>MTLVFIRTRSPQLEAETPPAQYDDHRHGEEEGFLLSPWRIHPNTGDKQKEQPSSRFLILMDLPLHPTTPPESHDEMKEEGTYAQRRDEVKIQNYLPQNLESL</sequence>
<evidence type="ECO:0000256" key="1">
    <source>
        <dbReference type="SAM" id="MobiDB-lite"/>
    </source>
</evidence>
<proteinExistence type="predicted"/>
<protein>
    <submittedName>
        <fullName evidence="2">Uncharacterized protein</fullName>
    </submittedName>
</protein>
<reference evidence="2" key="1">
    <citation type="submission" date="2021-03" db="EMBL/GenBank/DDBJ databases">
        <title>Draft genome sequence of rust myrtle Austropuccinia psidii MF-1, a brazilian biotype.</title>
        <authorList>
            <person name="Quecine M.C."/>
            <person name="Pachon D.M.R."/>
            <person name="Bonatelli M.L."/>
            <person name="Correr F.H."/>
            <person name="Franceschini L.M."/>
            <person name="Leite T.F."/>
            <person name="Margarido G.R.A."/>
            <person name="Almeida C.A."/>
            <person name="Ferrarezi J.A."/>
            <person name="Labate C.A."/>
        </authorList>
    </citation>
    <scope>NUCLEOTIDE SEQUENCE</scope>
    <source>
        <strain evidence="2">MF-1</strain>
    </source>
</reference>